<reference evidence="2" key="2">
    <citation type="submission" date="2023-12" db="EMBL/GenBank/DDBJ databases">
        <authorList>
            <person name="Sun Q."/>
            <person name="Inoue M."/>
        </authorList>
    </citation>
    <scope>NUCLEOTIDE SEQUENCE</scope>
    <source>
        <strain evidence="2">JCM 14265</strain>
    </source>
</reference>
<keyword evidence="5" id="KW-1185">Reference proteome</keyword>
<evidence type="ECO:0000313" key="3">
    <source>
        <dbReference type="EMBL" id="MEZ3165810.1"/>
    </source>
</evidence>
<evidence type="ECO:0000313" key="5">
    <source>
        <dbReference type="Proteomes" id="UP001567571"/>
    </source>
</evidence>
<dbReference type="RefSeq" id="WP_343778449.1">
    <property type="nucleotide sequence ID" value="NZ_BAAADQ010000009.1"/>
</dbReference>
<gene>
    <name evidence="3" type="ORF">ABNG02_00545</name>
    <name evidence="2" type="ORF">GCM10008994_18180</name>
</gene>
<feature type="compositionally biased region" description="Low complexity" evidence="1">
    <location>
        <begin position="1"/>
        <end position="15"/>
    </location>
</feature>
<dbReference type="EMBL" id="BAAADQ010000009">
    <property type="protein sequence ID" value="GAA0543568.1"/>
    <property type="molecule type" value="Genomic_DNA"/>
</dbReference>
<dbReference type="Gene3D" id="3.40.50.12370">
    <property type="match status" value="1"/>
</dbReference>
<accession>A0AAV3SSE1</accession>
<reference evidence="3 5" key="3">
    <citation type="submission" date="2024-06" db="EMBL/GenBank/DDBJ databases">
        <title>Halorubrum miltondacostae sp. nov., a potential PHA producer isolated from an inland solar saltern in Rio Maior, Portugal.</title>
        <authorList>
            <person name="Albuquerque L."/>
            <person name="Viver T."/>
            <person name="Barroso C."/>
            <person name="Claudino R."/>
            <person name="Galvan M."/>
            <person name="Simoes G."/>
            <person name="Lobo Da Cunha A."/>
            <person name="Egas C."/>
        </authorList>
    </citation>
    <scope>NUCLEOTIDE SEQUENCE [LARGE SCALE GENOMIC DNA]</scope>
    <source>
        <strain evidence="3 5">DSM 18646</strain>
    </source>
</reference>
<organism evidence="2 4">
    <name type="scientific">Halorubrum ejinorense</name>
    <dbReference type="NCBI Taxonomy" id="425309"/>
    <lineage>
        <taxon>Archaea</taxon>
        <taxon>Methanobacteriati</taxon>
        <taxon>Methanobacteriota</taxon>
        <taxon>Stenosarchaea group</taxon>
        <taxon>Halobacteria</taxon>
        <taxon>Halobacteriales</taxon>
        <taxon>Haloferacaceae</taxon>
        <taxon>Halorubrum</taxon>
    </lineage>
</organism>
<protein>
    <submittedName>
        <fullName evidence="2">Universal stress protein</fullName>
    </submittedName>
</protein>
<feature type="region of interest" description="Disordered" evidence="1">
    <location>
        <begin position="1"/>
        <end position="40"/>
    </location>
</feature>
<reference evidence="2" key="1">
    <citation type="journal article" date="2014" name="Int. J. Syst. Evol. Microbiol.">
        <title>Complete genome sequence of Corynebacterium casei LMG S-19264T (=DSM 44701T), isolated from a smear-ripened cheese.</title>
        <authorList>
            <consortium name="US DOE Joint Genome Institute (JGI-PGF)"/>
            <person name="Walter F."/>
            <person name="Albersmeier A."/>
            <person name="Kalinowski J."/>
            <person name="Ruckert C."/>
        </authorList>
    </citation>
    <scope>NUCLEOTIDE SEQUENCE</scope>
    <source>
        <strain evidence="2">JCM 14265</strain>
    </source>
</reference>
<dbReference type="AlphaFoldDB" id="A0AAV3SSE1"/>
<name>A0AAV3SSE1_9EURY</name>
<sequence>MTPTRTPTTDEQPTTDGGRPTDEDGTSARGDSERSPERPTVLVPLEVLEGDSLPAGVPELLANAHVVLLGYHVLPDQTATEQAREQFGEKAMSKISGFAETLTEAGATVETRLVFTHDKQTTIDRLIYEYDSLAVLVPNSVESLDSVLVAVRGTVGIGRNTRLVAGLFAGTDIDVTLYHILGEDELEDDAETLLNGARSELVERGMDPDAIDVRVETPSEQTAIDAIAELGETHDAVVMGETDPSVTTFVFGMPSEQVAERFLGPVLVVQRERPDGDEESEE</sequence>
<evidence type="ECO:0000313" key="2">
    <source>
        <dbReference type="EMBL" id="GAA0543568.1"/>
    </source>
</evidence>
<proteinExistence type="predicted"/>
<evidence type="ECO:0000313" key="4">
    <source>
        <dbReference type="Proteomes" id="UP001501425"/>
    </source>
</evidence>
<dbReference type="Proteomes" id="UP001567571">
    <property type="component" value="Unassembled WGS sequence"/>
</dbReference>
<evidence type="ECO:0000256" key="1">
    <source>
        <dbReference type="SAM" id="MobiDB-lite"/>
    </source>
</evidence>
<comment type="caution">
    <text evidence="2">The sequence shown here is derived from an EMBL/GenBank/DDBJ whole genome shotgun (WGS) entry which is preliminary data.</text>
</comment>
<dbReference type="Proteomes" id="UP001501425">
    <property type="component" value="Unassembled WGS sequence"/>
</dbReference>
<dbReference type="SUPFAM" id="SSF52402">
    <property type="entry name" value="Adenine nucleotide alpha hydrolases-like"/>
    <property type="match status" value="1"/>
</dbReference>
<dbReference type="EMBL" id="JBEDNW010000001">
    <property type="protein sequence ID" value="MEZ3165810.1"/>
    <property type="molecule type" value="Genomic_DNA"/>
</dbReference>